<dbReference type="CDD" id="cd00118">
    <property type="entry name" value="LysM"/>
    <property type="match status" value="2"/>
</dbReference>
<sequence precursor="true">MRTIIVSLCIFFSLSVQATTSDYLTDTSRVNDKVALLQLSEDYDSLLHSWYVSRSLNQNNDDTIAMEDIANRSMSMPHDSVIRKNMAEMPVFFDMTYNRIVKSYFKVYLKDKRELTETVLGLSEYYFPYFESILDAHNLPLELKYLPVIESALNPRAVSRVGATGLWQFMYATGRFLDMEITSFVDERRDPVASTYAAADYLNSLHEIFGDWTLALAAYNCGPGNVNKAIRRSGGKTNFWDLYYYLPRETRGYVPGFIAVLYIFHHQEDLNLNAKNIEMPLLTDTVKLTQKLHLKQVAEVMQLPLGQLQDLNPQYRRNIIPGGKEYALRLPYKRATDFIALQDSILNYKDSVYFNTKALASKPSKQRYYGEAPSGNYTRLYYRVKPGDNLGFIADWYDVRIRDLRYWNGIRGSMIRTGQRLNVYIPKSRAANYKNIDKLSFAEKQKREGNPVSNTQSKKVSKKYPDDGKYEYYTLKKGETLWEVAKRYEGVSDRDILRMNNLTTGRYLKAGQRIKVKRIN</sequence>
<evidence type="ECO:0000256" key="2">
    <source>
        <dbReference type="SAM" id="SignalP"/>
    </source>
</evidence>
<dbReference type="GO" id="GO:0000270">
    <property type="term" value="P:peptidoglycan metabolic process"/>
    <property type="evidence" value="ECO:0007669"/>
    <property type="project" value="InterPro"/>
</dbReference>
<dbReference type="InterPro" id="IPR023346">
    <property type="entry name" value="Lysozyme-like_dom_sf"/>
</dbReference>
<dbReference type="InterPro" id="IPR000189">
    <property type="entry name" value="Transglyc_AS"/>
</dbReference>
<dbReference type="GO" id="GO:0008932">
    <property type="term" value="F:lytic endotransglycosylase activity"/>
    <property type="evidence" value="ECO:0007669"/>
    <property type="project" value="TreeGrafter"/>
</dbReference>
<dbReference type="PATRIC" id="fig|1307839.3.peg.714"/>
<protein>
    <submittedName>
        <fullName evidence="4">Membrane-bound lytic murein transglycosylase D</fullName>
        <ecNumber evidence="4">4.2.2.-</ecNumber>
    </submittedName>
</protein>
<dbReference type="PROSITE" id="PS00922">
    <property type="entry name" value="TRANSGLYCOSYLASE"/>
    <property type="match status" value="1"/>
</dbReference>
<dbReference type="EC" id="4.2.2.-" evidence="4"/>
<keyword evidence="5" id="KW-1185">Reference proteome</keyword>
<gene>
    <name evidence="4" type="primary">mltD_1</name>
    <name evidence="4" type="ORF">L21SP5_00669</name>
</gene>
<dbReference type="Pfam" id="PF01464">
    <property type="entry name" value="SLT"/>
    <property type="match status" value="1"/>
</dbReference>
<dbReference type="PANTHER" id="PTHR33734:SF22">
    <property type="entry name" value="MEMBRANE-BOUND LYTIC MUREIN TRANSGLYCOSYLASE D"/>
    <property type="match status" value="1"/>
</dbReference>
<dbReference type="AlphaFoldDB" id="A0A0S2HWL0"/>
<dbReference type="PROSITE" id="PS51782">
    <property type="entry name" value="LYSM"/>
    <property type="match status" value="2"/>
</dbReference>
<dbReference type="STRING" id="1307839.L21SP5_00669"/>
<accession>A0A0S2HWL0</accession>
<dbReference type="Gene3D" id="1.10.530.10">
    <property type="match status" value="1"/>
</dbReference>
<dbReference type="OrthoDB" id="9815002at2"/>
<feature type="signal peptide" evidence="2">
    <location>
        <begin position="1"/>
        <end position="18"/>
    </location>
</feature>
<keyword evidence="2" id="KW-0732">Signal</keyword>
<dbReference type="RefSeq" id="WP_057951896.1">
    <property type="nucleotide sequence ID" value="NZ_CP013118.1"/>
</dbReference>
<dbReference type="PANTHER" id="PTHR33734">
    <property type="entry name" value="LYSM DOMAIN-CONTAINING GPI-ANCHORED PROTEIN 2"/>
    <property type="match status" value="1"/>
</dbReference>
<dbReference type="GO" id="GO:0016020">
    <property type="term" value="C:membrane"/>
    <property type="evidence" value="ECO:0007669"/>
    <property type="project" value="InterPro"/>
</dbReference>
<keyword evidence="4" id="KW-0456">Lyase</keyword>
<proteinExistence type="inferred from homology"/>
<evidence type="ECO:0000313" key="5">
    <source>
        <dbReference type="Proteomes" id="UP000064893"/>
    </source>
</evidence>
<comment type="similarity">
    <text evidence="1">Belongs to the transglycosylase Slt family.</text>
</comment>
<feature type="domain" description="LysM" evidence="3">
    <location>
        <begin position="380"/>
        <end position="423"/>
    </location>
</feature>
<dbReference type="SMART" id="SM00257">
    <property type="entry name" value="LysM"/>
    <property type="match status" value="2"/>
</dbReference>
<dbReference type="InterPro" id="IPR008258">
    <property type="entry name" value="Transglycosylase_SLT_dom_1"/>
</dbReference>
<dbReference type="EMBL" id="CP013118">
    <property type="protein sequence ID" value="ALO14341.1"/>
    <property type="molecule type" value="Genomic_DNA"/>
</dbReference>
<dbReference type="SUPFAM" id="SSF53955">
    <property type="entry name" value="Lysozyme-like"/>
    <property type="match status" value="1"/>
</dbReference>
<dbReference type="CDD" id="cd16894">
    <property type="entry name" value="MltD-like"/>
    <property type="match status" value="1"/>
</dbReference>
<dbReference type="KEGG" id="blq:L21SP5_00669"/>
<dbReference type="Gene3D" id="3.10.350.10">
    <property type="entry name" value="LysM domain"/>
    <property type="match status" value="2"/>
</dbReference>
<feature type="domain" description="LysM" evidence="3">
    <location>
        <begin position="471"/>
        <end position="516"/>
    </location>
</feature>
<dbReference type="Pfam" id="PF01476">
    <property type="entry name" value="LysM"/>
    <property type="match status" value="2"/>
</dbReference>
<evidence type="ECO:0000313" key="4">
    <source>
        <dbReference type="EMBL" id="ALO14341.1"/>
    </source>
</evidence>
<reference evidence="4 5" key="1">
    <citation type="submission" date="2015-11" db="EMBL/GenBank/DDBJ databases">
        <title>Description and complete genome sequence of a novel strain predominating in hypersaline microbial mats and representing a new family of the Bacteriodetes phylum.</title>
        <authorList>
            <person name="Spring S."/>
            <person name="Bunk B."/>
            <person name="Sproer C."/>
            <person name="Klenk H.-P."/>
        </authorList>
    </citation>
    <scope>NUCLEOTIDE SEQUENCE [LARGE SCALE GENOMIC DNA]</scope>
    <source>
        <strain evidence="4 5">L21-Spi-D4</strain>
    </source>
</reference>
<dbReference type="SUPFAM" id="SSF54106">
    <property type="entry name" value="LysM domain"/>
    <property type="match status" value="2"/>
</dbReference>
<name>A0A0S2HWL0_9BACT</name>
<feature type="chain" id="PRO_5006599176" evidence="2">
    <location>
        <begin position="19"/>
        <end position="520"/>
    </location>
</feature>
<evidence type="ECO:0000256" key="1">
    <source>
        <dbReference type="ARBA" id="ARBA00007734"/>
    </source>
</evidence>
<organism evidence="4 5">
    <name type="scientific">Salinivirga cyanobacteriivorans</name>
    <dbReference type="NCBI Taxonomy" id="1307839"/>
    <lineage>
        <taxon>Bacteria</taxon>
        <taxon>Pseudomonadati</taxon>
        <taxon>Bacteroidota</taxon>
        <taxon>Bacteroidia</taxon>
        <taxon>Bacteroidales</taxon>
        <taxon>Salinivirgaceae</taxon>
        <taxon>Salinivirga</taxon>
    </lineage>
</organism>
<dbReference type="InterPro" id="IPR018392">
    <property type="entry name" value="LysM"/>
</dbReference>
<dbReference type="Proteomes" id="UP000064893">
    <property type="component" value="Chromosome"/>
</dbReference>
<dbReference type="InterPro" id="IPR036779">
    <property type="entry name" value="LysM_dom_sf"/>
</dbReference>
<evidence type="ECO:0000259" key="3">
    <source>
        <dbReference type="PROSITE" id="PS51782"/>
    </source>
</evidence>